<dbReference type="InterPro" id="IPR002467">
    <property type="entry name" value="Pept_M24A_MAP1"/>
</dbReference>
<comment type="cofactor">
    <cofactor evidence="6">
        <name>Co(2+)</name>
        <dbReference type="ChEBI" id="CHEBI:48828"/>
    </cofactor>
    <cofactor evidence="6">
        <name>Zn(2+)</name>
        <dbReference type="ChEBI" id="CHEBI:29105"/>
    </cofactor>
    <cofactor evidence="6">
        <name>Mn(2+)</name>
        <dbReference type="ChEBI" id="CHEBI:29035"/>
    </cofactor>
    <cofactor evidence="6">
        <name>Fe(2+)</name>
        <dbReference type="ChEBI" id="CHEBI:29033"/>
    </cofactor>
    <text evidence="6">Binds 2 divalent metal cations per subunit. Has a high-affinity and a low affinity metal-binding site. The true nature of the physiological cofactor is under debate. The enzyme is active with cobalt, zinc, manganese or divalent iron ions. Most likely, methionine aminopeptidases function as mononuclear Fe(2+)-metalloproteases under physiological conditions, and the catalytically relevant metal-binding site has been assigned to the histidine-containing high-affinity site.</text>
</comment>
<dbReference type="InterPro" id="IPR036005">
    <property type="entry name" value="Creatinase/aminopeptidase-like"/>
</dbReference>
<name>A0A9D0YR01_AQUAO</name>
<reference evidence="9" key="1">
    <citation type="journal article" date="2020" name="ISME J.">
        <title>Gammaproteobacteria mediating utilization of methyl-, sulfur- and petroleum organic compounds in deep ocean hydrothermal plumes.</title>
        <authorList>
            <person name="Zhou Z."/>
            <person name="Liu Y."/>
            <person name="Pan J."/>
            <person name="Cron B.R."/>
            <person name="Toner B.M."/>
            <person name="Anantharaman K."/>
            <person name="Breier J.A."/>
            <person name="Dick G.J."/>
            <person name="Li M."/>
        </authorList>
    </citation>
    <scope>NUCLEOTIDE SEQUENCE</scope>
    <source>
        <strain evidence="9">SZUA-1501</strain>
    </source>
</reference>
<evidence type="ECO:0000256" key="5">
    <source>
        <dbReference type="ARBA" id="ARBA00022801"/>
    </source>
</evidence>
<dbReference type="GO" id="GO:0006508">
    <property type="term" value="P:proteolysis"/>
    <property type="evidence" value="ECO:0007669"/>
    <property type="project" value="UniProtKB-KW"/>
</dbReference>
<evidence type="ECO:0000256" key="4">
    <source>
        <dbReference type="ARBA" id="ARBA00022723"/>
    </source>
</evidence>
<feature type="binding site" evidence="6">
    <location>
        <position position="98"/>
    </location>
    <ligand>
        <name>a divalent metal cation</name>
        <dbReference type="ChEBI" id="CHEBI:60240"/>
        <label>1</label>
    </ligand>
</feature>
<feature type="binding site" evidence="6">
    <location>
        <position position="109"/>
    </location>
    <ligand>
        <name>a divalent metal cation</name>
        <dbReference type="ChEBI" id="CHEBI:60240"/>
        <label>2</label>
        <note>catalytic</note>
    </ligand>
</feature>
<dbReference type="PRINTS" id="PR00599">
    <property type="entry name" value="MAPEPTIDASE"/>
</dbReference>
<feature type="binding site" evidence="6">
    <location>
        <position position="205"/>
    </location>
    <ligand>
        <name>a divalent metal cation</name>
        <dbReference type="ChEBI" id="CHEBI:60240"/>
        <label>2</label>
        <note>catalytic</note>
    </ligand>
</feature>
<evidence type="ECO:0000256" key="6">
    <source>
        <dbReference type="HAMAP-Rule" id="MF_01974"/>
    </source>
</evidence>
<dbReference type="Pfam" id="PF00557">
    <property type="entry name" value="Peptidase_M24"/>
    <property type="match status" value="1"/>
</dbReference>
<comment type="subunit">
    <text evidence="6">Monomer.</text>
</comment>
<dbReference type="GO" id="GO:0070006">
    <property type="term" value="F:metalloaminopeptidase activity"/>
    <property type="evidence" value="ECO:0007669"/>
    <property type="project" value="UniProtKB-UniRule"/>
</dbReference>
<keyword evidence="4 6" id="KW-0479">Metal-binding</keyword>
<dbReference type="HAMAP" id="MF_01974">
    <property type="entry name" value="MetAP_1"/>
    <property type="match status" value="1"/>
</dbReference>
<feature type="binding site" evidence="6">
    <location>
        <position position="172"/>
    </location>
    <ligand>
        <name>a divalent metal cation</name>
        <dbReference type="ChEBI" id="CHEBI:60240"/>
        <label>2</label>
        <note>catalytic</note>
    </ligand>
</feature>
<dbReference type="InterPro" id="IPR001714">
    <property type="entry name" value="Pept_M24_MAP"/>
</dbReference>
<proteinExistence type="inferred from homology"/>
<dbReference type="EMBL" id="DQVE01000047">
    <property type="protein sequence ID" value="HIP98585.1"/>
    <property type="molecule type" value="Genomic_DNA"/>
</dbReference>
<comment type="caution">
    <text evidence="9">The sequence shown here is derived from an EMBL/GenBank/DDBJ whole genome shotgun (WGS) entry which is preliminary data.</text>
</comment>
<keyword evidence="5 6" id="KW-0378">Hydrolase</keyword>
<comment type="function">
    <text evidence="1 6">Removes the N-terminal methionine from nascent proteins. The N-terminal methionine is often cleaved when the second residue in the primary sequence is small and uncharged (Met-Ala-, Cys, Gly, Pro, Ser, Thr, or Val). Requires deformylation of the N(alpha)-formylated initiator methionine before it can be hydrolyzed.</text>
</comment>
<dbReference type="GO" id="GO:0004239">
    <property type="term" value="F:initiator methionyl aminopeptidase activity"/>
    <property type="evidence" value="ECO:0007669"/>
    <property type="project" value="UniProtKB-UniRule"/>
</dbReference>
<evidence type="ECO:0000256" key="2">
    <source>
        <dbReference type="ARBA" id="ARBA00022438"/>
    </source>
</evidence>
<dbReference type="PANTHER" id="PTHR43330">
    <property type="entry name" value="METHIONINE AMINOPEPTIDASE"/>
    <property type="match status" value="1"/>
</dbReference>
<dbReference type="CDD" id="cd01086">
    <property type="entry name" value="MetAP1"/>
    <property type="match status" value="1"/>
</dbReference>
<evidence type="ECO:0000256" key="1">
    <source>
        <dbReference type="ARBA" id="ARBA00002521"/>
    </source>
</evidence>
<dbReference type="GO" id="GO:0005829">
    <property type="term" value="C:cytosol"/>
    <property type="evidence" value="ECO:0007669"/>
    <property type="project" value="TreeGrafter"/>
</dbReference>
<feature type="binding site" evidence="6">
    <location>
        <position position="236"/>
    </location>
    <ligand>
        <name>a divalent metal cation</name>
        <dbReference type="ChEBI" id="CHEBI:60240"/>
        <label>1</label>
    </ligand>
</feature>
<keyword evidence="2 6" id="KW-0031">Aminopeptidase</keyword>
<evidence type="ECO:0000313" key="9">
    <source>
        <dbReference type="EMBL" id="HIP98585.1"/>
    </source>
</evidence>
<evidence type="ECO:0000259" key="8">
    <source>
        <dbReference type="Pfam" id="PF00557"/>
    </source>
</evidence>
<dbReference type="EC" id="3.4.11.18" evidence="6 7"/>
<evidence type="ECO:0000256" key="7">
    <source>
        <dbReference type="RuleBase" id="RU003653"/>
    </source>
</evidence>
<dbReference type="SUPFAM" id="SSF55920">
    <property type="entry name" value="Creatinase/aminopeptidase"/>
    <property type="match status" value="1"/>
</dbReference>
<dbReference type="InterPro" id="IPR000994">
    <property type="entry name" value="Pept_M24"/>
</dbReference>
<comment type="catalytic activity">
    <reaction evidence="6 7">
        <text>Release of N-terminal amino acids, preferentially methionine, from peptides and arylamides.</text>
        <dbReference type="EC" id="3.4.11.18"/>
    </reaction>
</comment>
<organism evidence="9 10">
    <name type="scientific">Aquifex aeolicus</name>
    <dbReference type="NCBI Taxonomy" id="63363"/>
    <lineage>
        <taxon>Bacteria</taxon>
        <taxon>Pseudomonadati</taxon>
        <taxon>Aquificota</taxon>
        <taxon>Aquificia</taxon>
        <taxon>Aquificales</taxon>
        <taxon>Aquificaceae</taxon>
        <taxon>Aquifex</taxon>
    </lineage>
</organism>
<comment type="similarity">
    <text evidence="6">Belongs to the peptidase M24A family. Methionine aminopeptidase type 1 subfamily.</text>
</comment>
<dbReference type="AlphaFoldDB" id="A0A9D0YR01"/>
<sequence length="253" mass="28328">MTVELLTKEQLEKVKFASKIVAQALEYLKDFVKPGASAWDLEMAIRDWLKKNYPNARPAFYGYRGYPAYLCVSVNEEVVHGIPRKERVLKEGDIVSIDFGVEYEGFYGDSAKTFKVGEVSKDIERLLEGTEKALYNAIEEVYAGNKLENVARAIYKTLKKYRLHPICKYGGHGIGTKLHNEPFVANCPGVGPKMKLKEGMVLAIEPMAGLKTAKTMELADGWTVITWNRTPAAHFEHTVAITENGPEILSLPD</sequence>
<feature type="binding site" evidence="6">
    <location>
        <position position="80"/>
    </location>
    <ligand>
        <name>substrate</name>
    </ligand>
</feature>
<feature type="domain" description="Peptidase M24" evidence="8">
    <location>
        <begin position="12"/>
        <end position="243"/>
    </location>
</feature>
<accession>A0A9D0YR01</accession>
<dbReference type="NCBIfam" id="TIGR00500">
    <property type="entry name" value="met_pdase_I"/>
    <property type="match status" value="1"/>
</dbReference>
<gene>
    <name evidence="6 9" type="primary">map</name>
    <name evidence="9" type="ORF">EYH37_04395</name>
</gene>
<keyword evidence="3 6" id="KW-0645">Protease</keyword>
<dbReference type="Proteomes" id="UP000606463">
    <property type="component" value="Unassembled WGS sequence"/>
</dbReference>
<dbReference type="Gene3D" id="3.90.230.10">
    <property type="entry name" value="Creatinase/methionine aminopeptidase superfamily"/>
    <property type="match status" value="1"/>
</dbReference>
<evidence type="ECO:0000313" key="10">
    <source>
        <dbReference type="Proteomes" id="UP000606463"/>
    </source>
</evidence>
<feature type="binding site" evidence="6">
    <location>
        <position position="109"/>
    </location>
    <ligand>
        <name>a divalent metal cation</name>
        <dbReference type="ChEBI" id="CHEBI:60240"/>
        <label>1</label>
    </ligand>
</feature>
<dbReference type="GO" id="GO:0046872">
    <property type="term" value="F:metal ion binding"/>
    <property type="evidence" value="ECO:0007669"/>
    <property type="project" value="UniProtKB-UniRule"/>
</dbReference>
<feature type="binding site" evidence="6">
    <location>
        <position position="236"/>
    </location>
    <ligand>
        <name>a divalent metal cation</name>
        <dbReference type="ChEBI" id="CHEBI:60240"/>
        <label>2</label>
        <note>catalytic</note>
    </ligand>
</feature>
<evidence type="ECO:0000256" key="3">
    <source>
        <dbReference type="ARBA" id="ARBA00022670"/>
    </source>
</evidence>
<dbReference type="PANTHER" id="PTHR43330:SF27">
    <property type="entry name" value="METHIONINE AMINOPEPTIDASE"/>
    <property type="match status" value="1"/>
</dbReference>
<protein>
    <recommendedName>
        <fullName evidence="6 7">Methionine aminopeptidase</fullName>
        <shortName evidence="6">MAP</shortName>
        <shortName evidence="6">MetAP</shortName>
        <ecNumber evidence="6 7">3.4.11.18</ecNumber>
    </recommendedName>
    <alternativeName>
        <fullName evidence="6">Peptidase M</fullName>
    </alternativeName>
</protein>
<feature type="binding site" evidence="6">
    <location>
        <position position="179"/>
    </location>
    <ligand>
        <name>substrate</name>
    </ligand>
</feature>